<dbReference type="GO" id="GO:0005737">
    <property type="term" value="C:cytoplasm"/>
    <property type="evidence" value="ECO:0007669"/>
    <property type="project" value="TreeGrafter"/>
</dbReference>
<feature type="compositionally biased region" description="Acidic residues" evidence="2">
    <location>
        <begin position="78"/>
        <end position="98"/>
    </location>
</feature>
<dbReference type="EMBL" id="MBFU01000129">
    <property type="protein sequence ID" value="PWA01807.1"/>
    <property type="molecule type" value="Genomic_DNA"/>
</dbReference>
<dbReference type="Proteomes" id="UP000245591">
    <property type="component" value="Unassembled WGS sequence"/>
</dbReference>
<feature type="region of interest" description="Disordered" evidence="2">
    <location>
        <begin position="70"/>
        <end position="102"/>
    </location>
</feature>
<dbReference type="AlphaFoldDB" id="A0A2U1J9N5"/>
<evidence type="ECO:0000313" key="5">
    <source>
        <dbReference type="Proteomes" id="UP000245591"/>
    </source>
</evidence>
<evidence type="ECO:0000256" key="1">
    <source>
        <dbReference type="ARBA" id="ARBA00011047"/>
    </source>
</evidence>
<dbReference type="PANTHER" id="PTHR15323:SF6">
    <property type="entry name" value="CELL DIVISION CYCLE PROTEIN 123 HOMOLOG"/>
    <property type="match status" value="1"/>
</dbReference>
<comment type="caution">
    <text evidence="4">The sequence shown here is derived from an EMBL/GenBank/DDBJ whole genome shotgun (WGS) entry which is preliminary data.</text>
</comment>
<organism evidence="4 5">
    <name type="scientific">Smittium angustum</name>
    <dbReference type="NCBI Taxonomy" id="133377"/>
    <lineage>
        <taxon>Eukaryota</taxon>
        <taxon>Fungi</taxon>
        <taxon>Fungi incertae sedis</taxon>
        <taxon>Zoopagomycota</taxon>
        <taxon>Kickxellomycotina</taxon>
        <taxon>Harpellomycetes</taxon>
        <taxon>Harpellales</taxon>
        <taxon>Legeriomycetaceae</taxon>
        <taxon>Smittium</taxon>
    </lineage>
</organism>
<evidence type="ECO:0000313" key="4">
    <source>
        <dbReference type="EMBL" id="PWA01807.1"/>
    </source>
</evidence>
<comment type="similarity">
    <text evidence="1">Belongs to the CDC123 family.</text>
</comment>
<reference evidence="4 5" key="1">
    <citation type="journal article" date="2018" name="MBio">
        <title>Comparative Genomics Reveals the Core Gene Toolbox for the Fungus-Insect Symbiosis.</title>
        <authorList>
            <person name="Wang Y."/>
            <person name="Stata M."/>
            <person name="Wang W."/>
            <person name="Stajich J.E."/>
            <person name="White M.M."/>
            <person name="Moncalvo J.M."/>
        </authorList>
    </citation>
    <scope>NUCLEOTIDE SEQUENCE [LARGE SCALE GENOMIC DNA]</scope>
    <source>
        <strain evidence="4 5">AUS-126-30</strain>
    </source>
</reference>
<proteinExistence type="inferred from homology"/>
<name>A0A2U1J9N5_SMIAN</name>
<evidence type="ECO:0000256" key="2">
    <source>
        <dbReference type="SAM" id="MobiDB-lite"/>
    </source>
</evidence>
<dbReference type="InterPro" id="IPR009772">
    <property type="entry name" value="CDC123"/>
</dbReference>
<dbReference type="PANTHER" id="PTHR15323">
    <property type="entry name" value="D123 PROTEIN"/>
    <property type="match status" value="1"/>
</dbReference>
<sequence>MEETELERPLVYEELNYHQILELSFSNWYTKFKKHSLRAEIIDLDYTNFFEYLSSDGIFIPDDSIGPKYNKEHVENNYSDDEWNSDEDSDDSSEETNDSENKNVKFDQTKFDLINLTIKKLGGKVIPRTNWSAPTDSSWISIGNTLRCEAAGQVLLLLKASDKTVQDLITYSGVPQPFTSKSDLKPELVLRTYKEILPSMVFRCFVKNDTLVGISQVDLSYYDFLHRMSKKLESSITRFYYSVIHKKFNHLKNFCFDVFVTTRNQSPNSDYDNYTDDQTNTEKSYKITLLDFDPWYPPKTDSLLFEWEELINIESISNLENNENNACDIKELKTLDEIDNDSLQPLQPVLGLRLFPESLNMSIGSVFNSSKYSQSRFPIELTAESYQKAQESFFSHK</sequence>
<evidence type="ECO:0000313" key="3">
    <source>
        <dbReference type="EMBL" id="PVZ97937.1"/>
    </source>
</evidence>
<gene>
    <name evidence="4" type="ORF">BB558_002059</name>
    <name evidence="3" type="ORF">BB558_006086</name>
</gene>
<accession>A0A2U1J9N5</accession>
<dbReference type="EMBL" id="MBFU01000662">
    <property type="protein sequence ID" value="PVZ97937.1"/>
    <property type="molecule type" value="Genomic_DNA"/>
</dbReference>
<protein>
    <submittedName>
        <fullName evidence="4">Uncharacterized protein</fullName>
    </submittedName>
</protein>
<dbReference type="Pfam" id="PF07065">
    <property type="entry name" value="D123"/>
    <property type="match status" value="1"/>
</dbReference>
<keyword evidence="5" id="KW-1185">Reference proteome</keyword>